<reference evidence="2 3" key="1">
    <citation type="submission" date="2024-07" db="EMBL/GenBank/DDBJ databases">
        <title>Section-level genome sequencing and comparative genomics of Aspergillus sections Usti and Cavernicolus.</title>
        <authorList>
            <consortium name="Lawrence Berkeley National Laboratory"/>
            <person name="Nybo J.L."/>
            <person name="Vesth T.C."/>
            <person name="Theobald S."/>
            <person name="Frisvad J.C."/>
            <person name="Larsen T.O."/>
            <person name="Kjaerboelling I."/>
            <person name="Rothschild-Mancinelli K."/>
            <person name="Lyhne E.K."/>
            <person name="Kogle M.E."/>
            <person name="Barry K."/>
            <person name="Clum A."/>
            <person name="Na H."/>
            <person name="Ledsgaard L."/>
            <person name="Lin J."/>
            <person name="Lipzen A."/>
            <person name="Kuo A."/>
            <person name="Riley R."/>
            <person name="Mondo S."/>
            <person name="Labutti K."/>
            <person name="Haridas S."/>
            <person name="Pangalinan J."/>
            <person name="Salamov A.A."/>
            <person name="Simmons B.A."/>
            <person name="Magnuson J.K."/>
            <person name="Chen J."/>
            <person name="Drula E."/>
            <person name="Henrissat B."/>
            <person name="Wiebenga A."/>
            <person name="Lubbers R.J."/>
            <person name="Gomes A.C."/>
            <person name="Makela M.R."/>
            <person name="Stajich J."/>
            <person name="Grigoriev I.V."/>
            <person name="Mortensen U.H."/>
            <person name="De Vries R.P."/>
            <person name="Baker S.E."/>
            <person name="Andersen M.R."/>
        </authorList>
    </citation>
    <scope>NUCLEOTIDE SEQUENCE [LARGE SCALE GENOMIC DNA]</scope>
    <source>
        <strain evidence="2 3">CBS 588.65</strain>
    </source>
</reference>
<comment type="caution">
    <text evidence="2">The sequence shown here is derived from an EMBL/GenBank/DDBJ whole genome shotgun (WGS) entry which is preliminary data.</text>
</comment>
<sequence>MAVYKFPYRNSSTEHGMLRIRMGRAAGYAQPSKPIQVTMVGDEEQLSETHSAASVKVMMPPPAYGRWRGSIVSKRHPTPSIEIIPLIRMQRLNPDLLFWQRIDNQSSVLQSNARGQEDAASKTGEPQPPSYLPNMGVNHVAEAKPRPVTEYPQG</sequence>
<accession>A0ABR4GZ70</accession>
<evidence type="ECO:0000313" key="3">
    <source>
        <dbReference type="Proteomes" id="UP001610334"/>
    </source>
</evidence>
<evidence type="ECO:0000256" key="1">
    <source>
        <dbReference type="SAM" id="MobiDB-lite"/>
    </source>
</evidence>
<protein>
    <submittedName>
        <fullName evidence="2">Uncharacterized protein</fullName>
    </submittedName>
</protein>
<evidence type="ECO:0000313" key="2">
    <source>
        <dbReference type="EMBL" id="KAL2808509.1"/>
    </source>
</evidence>
<dbReference type="Proteomes" id="UP001610334">
    <property type="component" value="Unassembled WGS sequence"/>
</dbReference>
<keyword evidence="3" id="KW-1185">Reference proteome</keyword>
<organism evidence="2 3">
    <name type="scientific">Aspergillus granulosus</name>
    <dbReference type="NCBI Taxonomy" id="176169"/>
    <lineage>
        <taxon>Eukaryota</taxon>
        <taxon>Fungi</taxon>
        <taxon>Dikarya</taxon>
        <taxon>Ascomycota</taxon>
        <taxon>Pezizomycotina</taxon>
        <taxon>Eurotiomycetes</taxon>
        <taxon>Eurotiomycetidae</taxon>
        <taxon>Eurotiales</taxon>
        <taxon>Aspergillaceae</taxon>
        <taxon>Aspergillus</taxon>
        <taxon>Aspergillus subgen. Nidulantes</taxon>
    </lineage>
</organism>
<gene>
    <name evidence="2" type="ORF">BJX63DRAFT_409053</name>
</gene>
<proteinExistence type="predicted"/>
<dbReference type="EMBL" id="JBFXLT010000110">
    <property type="protein sequence ID" value="KAL2808509.1"/>
    <property type="molecule type" value="Genomic_DNA"/>
</dbReference>
<feature type="region of interest" description="Disordered" evidence="1">
    <location>
        <begin position="109"/>
        <end position="154"/>
    </location>
</feature>
<name>A0ABR4GZ70_9EURO</name>